<keyword evidence="4" id="KW-1185">Reference proteome</keyword>
<reference evidence="3" key="1">
    <citation type="submission" date="2023-10" db="EMBL/GenBank/DDBJ databases">
        <title>Genome assembly of Pristionchus species.</title>
        <authorList>
            <person name="Yoshida K."/>
            <person name="Sommer R.J."/>
        </authorList>
    </citation>
    <scope>NUCLEOTIDE SEQUENCE</scope>
    <source>
        <strain evidence="3">RS5133</strain>
    </source>
</reference>
<evidence type="ECO:0000256" key="2">
    <source>
        <dbReference type="SAM" id="Phobius"/>
    </source>
</evidence>
<feature type="transmembrane region" description="Helical" evidence="2">
    <location>
        <begin position="36"/>
        <end position="54"/>
    </location>
</feature>
<dbReference type="EMBL" id="BTSY01000002">
    <property type="protein sequence ID" value="GMT13322.1"/>
    <property type="molecule type" value="Genomic_DNA"/>
</dbReference>
<evidence type="ECO:0000313" key="4">
    <source>
        <dbReference type="Proteomes" id="UP001432322"/>
    </source>
</evidence>
<protein>
    <submittedName>
        <fullName evidence="3">Uncharacterized protein</fullName>
    </submittedName>
</protein>
<dbReference type="Proteomes" id="UP001432322">
    <property type="component" value="Unassembled WGS sequence"/>
</dbReference>
<feature type="non-terminal residue" evidence="3">
    <location>
        <position position="1"/>
    </location>
</feature>
<proteinExistence type="predicted"/>
<name>A0AAV5V3E7_9BILA</name>
<organism evidence="3 4">
    <name type="scientific">Pristionchus fissidentatus</name>
    <dbReference type="NCBI Taxonomy" id="1538716"/>
    <lineage>
        <taxon>Eukaryota</taxon>
        <taxon>Metazoa</taxon>
        <taxon>Ecdysozoa</taxon>
        <taxon>Nematoda</taxon>
        <taxon>Chromadorea</taxon>
        <taxon>Rhabditida</taxon>
        <taxon>Rhabditina</taxon>
        <taxon>Diplogasteromorpha</taxon>
        <taxon>Diplogasteroidea</taxon>
        <taxon>Neodiplogasteridae</taxon>
        <taxon>Pristionchus</taxon>
    </lineage>
</organism>
<evidence type="ECO:0000313" key="3">
    <source>
        <dbReference type="EMBL" id="GMT13322.1"/>
    </source>
</evidence>
<sequence>LGARFGWFSTLPVDSAPSRNSAHSKLRPLDHIHSEMFFILLIAAVIAAAAYYHFQTQQAAGSKKKSNDVPTSCVSTANQPGTVTVAAGSTIPQSVTAVAKTTDSDAPQKPGLTESMVNRIEALPATTPAVSAPSAASPNQEAAKPAESATSNSAISGPATPSIGTTPNKSKKKKRTRRRKKSGASASKD</sequence>
<comment type="caution">
    <text evidence="3">The sequence shown here is derived from an EMBL/GenBank/DDBJ whole genome shotgun (WGS) entry which is preliminary data.</text>
</comment>
<gene>
    <name evidence="3" type="ORF">PFISCL1PPCAC_4619</name>
</gene>
<keyword evidence="2" id="KW-0472">Membrane</keyword>
<feature type="compositionally biased region" description="Low complexity" evidence="1">
    <location>
        <begin position="127"/>
        <end position="138"/>
    </location>
</feature>
<feature type="compositionally biased region" description="Basic residues" evidence="1">
    <location>
        <begin position="169"/>
        <end position="182"/>
    </location>
</feature>
<keyword evidence="2" id="KW-0812">Transmembrane</keyword>
<evidence type="ECO:0000256" key="1">
    <source>
        <dbReference type="SAM" id="MobiDB-lite"/>
    </source>
</evidence>
<accession>A0AAV5V3E7</accession>
<dbReference type="AlphaFoldDB" id="A0AAV5V3E7"/>
<feature type="region of interest" description="Disordered" evidence="1">
    <location>
        <begin position="127"/>
        <end position="189"/>
    </location>
</feature>
<keyword evidence="2" id="KW-1133">Transmembrane helix</keyword>